<gene>
    <name evidence="1" type="ORF">HME9302_00105</name>
</gene>
<dbReference type="Proteomes" id="UP000253727">
    <property type="component" value="Unassembled WGS sequence"/>
</dbReference>
<name>A0A369Q7M6_9SPHN</name>
<sequence length="70" mass="7141">MNHTLNPTHTPVNYGIQTLSTRDIEHVAGGPIFIPVAVVKIAKFAGYATAAAGAGAALTVAADRVVRAVS</sequence>
<accession>A0A369Q7M6</accession>
<comment type="caution">
    <text evidence="1">The sequence shown here is derived from an EMBL/GenBank/DDBJ whole genome shotgun (WGS) entry which is preliminary data.</text>
</comment>
<dbReference type="AlphaFoldDB" id="A0A369Q7M6"/>
<dbReference type="EMBL" id="QBKA01000002">
    <property type="protein sequence ID" value="RDC58929.1"/>
    <property type="molecule type" value="Genomic_DNA"/>
</dbReference>
<reference evidence="1 2" key="1">
    <citation type="submission" date="2018-04" db="EMBL/GenBank/DDBJ databases">
        <title>Altererythrobacter sp. HME9302 genome sequencing and assembly.</title>
        <authorList>
            <person name="Kang H."/>
            <person name="Kim H."/>
            <person name="Joh K."/>
        </authorList>
    </citation>
    <scope>NUCLEOTIDE SEQUENCE [LARGE SCALE GENOMIC DNA]</scope>
    <source>
        <strain evidence="1 2">HME9302</strain>
    </source>
</reference>
<keyword evidence="2" id="KW-1185">Reference proteome</keyword>
<evidence type="ECO:0000313" key="1">
    <source>
        <dbReference type="EMBL" id="RDC58929.1"/>
    </source>
</evidence>
<proteinExistence type="predicted"/>
<protein>
    <submittedName>
        <fullName evidence="1">Uncharacterized protein</fullName>
    </submittedName>
</protein>
<evidence type="ECO:0000313" key="2">
    <source>
        <dbReference type="Proteomes" id="UP000253727"/>
    </source>
</evidence>
<dbReference type="RefSeq" id="WP_147270732.1">
    <property type="nucleotide sequence ID" value="NZ_QBKA01000002.1"/>
</dbReference>
<organism evidence="1 2">
    <name type="scientific">Alteripontixanthobacter maritimus</name>
    <dbReference type="NCBI Taxonomy" id="2161824"/>
    <lineage>
        <taxon>Bacteria</taxon>
        <taxon>Pseudomonadati</taxon>
        <taxon>Pseudomonadota</taxon>
        <taxon>Alphaproteobacteria</taxon>
        <taxon>Sphingomonadales</taxon>
        <taxon>Erythrobacteraceae</taxon>
        <taxon>Alteripontixanthobacter</taxon>
    </lineage>
</organism>